<dbReference type="Proteomes" id="UP000029389">
    <property type="component" value="Unassembled WGS sequence"/>
</dbReference>
<dbReference type="PANTHER" id="PTHR43355:SF2">
    <property type="entry name" value="FLAVIN REDUCTASE (NADPH)"/>
    <property type="match status" value="1"/>
</dbReference>
<dbReference type="InterPro" id="IPR036291">
    <property type="entry name" value="NAD(P)-bd_dom_sf"/>
</dbReference>
<dbReference type="AlphaFoldDB" id="A0A090ZDX5"/>
<organism evidence="2 3">
    <name type="scientific">Bacillus clarus</name>
    <dbReference type="NCBI Taxonomy" id="2338372"/>
    <lineage>
        <taxon>Bacteria</taxon>
        <taxon>Bacillati</taxon>
        <taxon>Bacillota</taxon>
        <taxon>Bacilli</taxon>
        <taxon>Bacillales</taxon>
        <taxon>Bacillaceae</taxon>
        <taxon>Bacillus</taxon>
        <taxon>Bacillus cereus group</taxon>
    </lineage>
</organism>
<gene>
    <name evidence="2" type="ORF">DJ93_5004</name>
</gene>
<protein>
    <submittedName>
        <fullName evidence="2">NADH(P)-binding family protein</fullName>
    </submittedName>
</protein>
<dbReference type="InterPro" id="IPR016040">
    <property type="entry name" value="NAD(P)-bd_dom"/>
</dbReference>
<sequence>MKGNARDFSAIDQLLEGCKAVINAVGQLKKESYIFSTVTNHILKVMKKYNVKRYILISGGLLNVQEDKKGIANKLGTTLFRVFLPKMMKDKYKELQVIRNSDVNWTIVRLPFVVEGKGIGDVKESLLDLPGIKIQNGDIAPFVIKQINNDAYIQKCPFISN</sequence>
<feature type="domain" description="NAD(P)-binding" evidence="1">
    <location>
        <begin position="2"/>
        <end position="149"/>
    </location>
</feature>
<evidence type="ECO:0000259" key="1">
    <source>
        <dbReference type="Pfam" id="PF13460"/>
    </source>
</evidence>
<dbReference type="PANTHER" id="PTHR43355">
    <property type="entry name" value="FLAVIN REDUCTASE (NADPH)"/>
    <property type="match status" value="1"/>
</dbReference>
<evidence type="ECO:0000313" key="3">
    <source>
        <dbReference type="Proteomes" id="UP000029389"/>
    </source>
</evidence>
<name>A0A090ZDX5_9BACI</name>
<dbReference type="GO" id="GO:0004074">
    <property type="term" value="F:biliverdin reductase [NAD(P)H] activity"/>
    <property type="evidence" value="ECO:0007669"/>
    <property type="project" value="TreeGrafter"/>
</dbReference>
<proteinExistence type="predicted"/>
<dbReference type="Pfam" id="PF13460">
    <property type="entry name" value="NAD_binding_10"/>
    <property type="match status" value="1"/>
</dbReference>
<dbReference type="SUPFAM" id="SSF51735">
    <property type="entry name" value="NAD(P)-binding Rossmann-fold domains"/>
    <property type="match status" value="1"/>
</dbReference>
<reference evidence="2 3" key="1">
    <citation type="submission" date="2014-04" db="EMBL/GenBank/DDBJ databases">
        <authorList>
            <person name="Bishop-Lilly K.A."/>
            <person name="Broomall S.M."/>
            <person name="Chain P.S."/>
            <person name="Chertkov O."/>
            <person name="Coyne S.R."/>
            <person name="Daligault H.E."/>
            <person name="Davenport K.W."/>
            <person name="Erkkila T."/>
            <person name="Frey K.G."/>
            <person name="Gibbons H.S."/>
            <person name="Gu W."/>
            <person name="Jaissle J."/>
            <person name="Johnson S.L."/>
            <person name="Koroleva G.I."/>
            <person name="Ladner J.T."/>
            <person name="Lo C.-C."/>
            <person name="Minogue T.D."/>
            <person name="Munk C."/>
            <person name="Palacios G.F."/>
            <person name="Redden C.L."/>
            <person name="Rosenzweig C.N."/>
            <person name="Scholz M.B."/>
            <person name="Teshima H."/>
            <person name="Xu Y."/>
        </authorList>
    </citation>
    <scope>NUCLEOTIDE SEQUENCE [LARGE SCALE GENOMIC DNA]</scope>
    <source>
        <strain evidence="2 3">BHP</strain>
    </source>
</reference>
<dbReference type="PATRIC" id="fig|1405.8.peg.5156"/>
<dbReference type="EMBL" id="JMQC01000008">
    <property type="protein sequence ID" value="KFN02461.1"/>
    <property type="molecule type" value="Genomic_DNA"/>
</dbReference>
<comment type="caution">
    <text evidence="2">The sequence shown here is derived from an EMBL/GenBank/DDBJ whole genome shotgun (WGS) entry which is preliminary data.</text>
</comment>
<evidence type="ECO:0000313" key="2">
    <source>
        <dbReference type="EMBL" id="KFN02461.1"/>
    </source>
</evidence>
<dbReference type="GO" id="GO:0042602">
    <property type="term" value="F:riboflavin reductase (NADPH) activity"/>
    <property type="evidence" value="ECO:0007669"/>
    <property type="project" value="TreeGrafter"/>
</dbReference>
<accession>A0A090ZDX5</accession>
<dbReference type="Gene3D" id="3.40.50.720">
    <property type="entry name" value="NAD(P)-binding Rossmann-like Domain"/>
    <property type="match status" value="1"/>
</dbReference>
<dbReference type="InterPro" id="IPR051606">
    <property type="entry name" value="Polyketide_Oxido-like"/>
</dbReference>